<sequence>MQDEVCLSHLLYVRASRNARVGWITLDRPEALNALNAQMIAEISQALDCFEKDPQIGCVVLTGSAKAFAAGADILETRDQTFPQTSLDNFLGEWDRIARCRKPMIAAVAGYALGGGCEVAMMCDLIIAADNASFALPEISLGLIPGAGGTQRLSRWVGKAKAMDLCLTGRRIGAEEAERIGLVSRVVASGQLLIEVGTIAQNIAARSLPSLLLMKECVNQAYETGLGEGLGYERRAFHSLFATQDQKEGASAFIEKRAPIFQHR</sequence>
<proteinExistence type="inferred from homology"/>
<comment type="similarity">
    <text evidence="2 9">Belongs to the enoyl-CoA hydratase/isomerase family.</text>
</comment>
<dbReference type="PROSITE" id="PS00166">
    <property type="entry name" value="ENOYL_COA_HYDRATASE"/>
    <property type="match status" value="1"/>
</dbReference>
<dbReference type="EC" id="4.2.1.17" evidence="3"/>
<name>A0A0K1QT22_PSEFL</name>
<protein>
    <recommendedName>
        <fullName evidence="3">enoyl-CoA hydratase</fullName>
        <ecNumber evidence="3">4.2.1.17</ecNumber>
    </recommendedName>
</protein>
<evidence type="ECO:0000256" key="3">
    <source>
        <dbReference type="ARBA" id="ARBA00012076"/>
    </source>
</evidence>
<accession>A0A0K1QT22</accession>
<organism evidence="10 11">
    <name type="scientific">Pseudomonas fluorescens NCIMB 11764</name>
    <dbReference type="NCBI Taxonomy" id="1221522"/>
    <lineage>
        <taxon>Bacteria</taxon>
        <taxon>Pseudomonadati</taxon>
        <taxon>Pseudomonadota</taxon>
        <taxon>Gammaproteobacteria</taxon>
        <taxon>Pseudomonadales</taxon>
        <taxon>Pseudomonadaceae</taxon>
        <taxon>Pseudomonas</taxon>
    </lineage>
</organism>
<dbReference type="EMBL" id="CP010945">
    <property type="protein sequence ID" value="AKV08919.1"/>
    <property type="molecule type" value="Genomic_DNA"/>
</dbReference>
<dbReference type="eggNOG" id="COG1024">
    <property type="taxonomic scope" value="Bacteria"/>
</dbReference>
<reference evidence="10 11" key="1">
    <citation type="journal article" date="2012" name="J. Bacteriol.">
        <title>Draft genome sequence of the cyanide-utilizing bacterium Pseudomonas fluorescens strain NCIMB 11764.</title>
        <authorList>
            <person name="Vilo C.A."/>
            <person name="Benedik M.J."/>
            <person name="Kunz D.A."/>
            <person name="Dong Q."/>
        </authorList>
    </citation>
    <scope>NUCLEOTIDE SEQUENCE [LARGE SCALE GENOMIC DNA]</scope>
    <source>
        <strain evidence="10 11">NCIMB 11764</strain>
    </source>
</reference>
<dbReference type="SUPFAM" id="SSF52096">
    <property type="entry name" value="ClpP/crotonase"/>
    <property type="match status" value="1"/>
</dbReference>
<dbReference type="Proteomes" id="UP000017175">
    <property type="component" value="Chromosome"/>
</dbReference>
<dbReference type="InterPro" id="IPR018376">
    <property type="entry name" value="Enoyl-CoA_hyd/isom_CS"/>
</dbReference>
<dbReference type="Gene3D" id="3.90.226.10">
    <property type="entry name" value="2-enoyl-CoA Hydratase, Chain A, domain 1"/>
    <property type="match status" value="1"/>
</dbReference>
<dbReference type="AlphaFoldDB" id="A0A0K1QT22"/>
<dbReference type="CDD" id="cd06558">
    <property type="entry name" value="crotonase-like"/>
    <property type="match status" value="1"/>
</dbReference>
<dbReference type="PANTHER" id="PTHR11941:SF54">
    <property type="entry name" value="ENOYL-COA HYDRATASE, MITOCHONDRIAL"/>
    <property type="match status" value="1"/>
</dbReference>
<evidence type="ECO:0000256" key="4">
    <source>
        <dbReference type="ARBA" id="ARBA00022832"/>
    </source>
</evidence>
<comment type="function">
    <text evidence="1">Could possibly oxidize fatty acids using specific components.</text>
</comment>
<dbReference type="GO" id="GO:0018812">
    <property type="term" value="F:3-hydroxyacyl-CoA dehydratase activity"/>
    <property type="evidence" value="ECO:0007669"/>
    <property type="project" value="RHEA"/>
</dbReference>
<evidence type="ECO:0000256" key="6">
    <source>
        <dbReference type="ARBA" id="ARBA00023239"/>
    </source>
</evidence>
<dbReference type="Gene3D" id="1.10.12.10">
    <property type="entry name" value="Lyase 2-enoyl-coa Hydratase, Chain A, domain 2"/>
    <property type="match status" value="1"/>
</dbReference>
<dbReference type="PANTHER" id="PTHR11941">
    <property type="entry name" value="ENOYL-COA HYDRATASE-RELATED"/>
    <property type="match status" value="1"/>
</dbReference>
<comment type="catalytic activity">
    <reaction evidence="8">
        <text>a 4-saturated-(3S)-3-hydroxyacyl-CoA = a (3E)-enoyl-CoA + H2O</text>
        <dbReference type="Rhea" id="RHEA:20724"/>
        <dbReference type="ChEBI" id="CHEBI:15377"/>
        <dbReference type="ChEBI" id="CHEBI:58521"/>
        <dbReference type="ChEBI" id="CHEBI:137480"/>
        <dbReference type="EC" id="4.2.1.17"/>
    </reaction>
</comment>
<comment type="catalytic activity">
    <reaction evidence="7">
        <text>a (3S)-3-hydroxyacyl-CoA = a (2E)-enoyl-CoA + H2O</text>
        <dbReference type="Rhea" id="RHEA:16105"/>
        <dbReference type="ChEBI" id="CHEBI:15377"/>
        <dbReference type="ChEBI" id="CHEBI:57318"/>
        <dbReference type="ChEBI" id="CHEBI:58856"/>
        <dbReference type="EC" id="4.2.1.17"/>
    </reaction>
</comment>
<keyword evidence="6 10" id="KW-0456">Lyase</keyword>
<dbReference type="RefSeq" id="WP_017338958.1">
    <property type="nucleotide sequence ID" value="NZ_CP010945.1"/>
</dbReference>
<evidence type="ECO:0000256" key="9">
    <source>
        <dbReference type="RuleBase" id="RU003707"/>
    </source>
</evidence>
<evidence type="ECO:0000313" key="11">
    <source>
        <dbReference type="Proteomes" id="UP000017175"/>
    </source>
</evidence>
<evidence type="ECO:0000256" key="8">
    <source>
        <dbReference type="ARBA" id="ARBA00023717"/>
    </source>
</evidence>
<dbReference type="OrthoDB" id="9775794at2"/>
<evidence type="ECO:0000313" key="10">
    <source>
        <dbReference type="EMBL" id="AKV08919.1"/>
    </source>
</evidence>
<evidence type="ECO:0000256" key="1">
    <source>
        <dbReference type="ARBA" id="ARBA00002994"/>
    </source>
</evidence>
<dbReference type="InterPro" id="IPR014748">
    <property type="entry name" value="Enoyl-CoA_hydra_C"/>
</dbReference>
<dbReference type="InterPro" id="IPR029045">
    <property type="entry name" value="ClpP/crotonase-like_dom_sf"/>
</dbReference>
<dbReference type="FunFam" id="3.90.226.10:FF:000019">
    <property type="entry name" value="Enoyl-CoA hydratase, mitochondrial"/>
    <property type="match status" value="1"/>
</dbReference>
<dbReference type="GO" id="GO:0006635">
    <property type="term" value="P:fatty acid beta-oxidation"/>
    <property type="evidence" value="ECO:0007669"/>
    <property type="project" value="TreeGrafter"/>
</dbReference>
<evidence type="ECO:0000256" key="2">
    <source>
        <dbReference type="ARBA" id="ARBA00005254"/>
    </source>
</evidence>
<dbReference type="Pfam" id="PF00378">
    <property type="entry name" value="ECH_1"/>
    <property type="match status" value="1"/>
</dbReference>
<dbReference type="InterPro" id="IPR001753">
    <property type="entry name" value="Enoyl-CoA_hydra/iso"/>
</dbReference>
<evidence type="ECO:0000256" key="5">
    <source>
        <dbReference type="ARBA" id="ARBA00023098"/>
    </source>
</evidence>
<keyword evidence="4" id="KW-0276">Fatty acid metabolism</keyword>
<gene>
    <name evidence="10" type="ORF">B723_22025</name>
</gene>
<dbReference type="FunFam" id="1.10.12.10:FF:000001">
    <property type="entry name" value="Probable enoyl-CoA hydratase, mitochondrial"/>
    <property type="match status" value="1"/>
</dbReference>
<keyword evidence="5" id="KW-0443">Lipid metabolism</keyword>
<evidence type="ECO:0000256" key="7">
    <source>
        <dbReference type="ARBA" id="ARBA00023709"/>
    </source>
</evidence>